<reference evidence="3" key="2">
    <citation type="journal article" date="2021" name="PeerJ">
        <title>Extensive microbial diversity within the chicken gut microbiome revealed by metagenomics and culture.</title>
        <authorList>
            <person name="Gilroy R."/>
            <person name="Ravi A."/>
            <person name="Getino M."/>
            <person name="Pursley I."/>
            <person name="Horton D.L."/>
            <person name="Alikhan N.F."/>
            <person name="Baker D."/>
            <person name="Gharbi K."/>
            <person name="Hall N."/>
            <person name="Watson M."/>
            <person name="Adriaenssens E.M."/>
            <person name="Foster-Nyarko E."/>
            <person name="Jarju S."/>
            <person name="Secka A."/>
            <person name="Antonio M."/>
            <person name="Oren A."/>
            <person name="Chaudhuri R.R."/>
            <person name="La Ragione R."/>
            <person name="Hildebrand F."/>
            <person name="Pallen M.J."/>
        </authorList>
    </citation>
    <scope>NUCLEOTIDE SEQUENCE</scope>
    <source>
        <strain evidence="3">ChiGjej2B2-12916</strain>
    </source>
</reference>
<dbReference type="GO" id="GO:0005886">
    <property type="term" value="C:plasma membrane"/>
    <property type="evidence" value="ECO:0007669"/>
    <property type="project" value="InterPro"/>
</dbReference>
<comment type="caution">
    <text evidence="3">The sequence shown here is derived from an EMBL/GenBank/DDBJ whole genome shotgun (WGS) entry which is preliminary data.</text>
</comment>
<dbReference type="PANTHER" id="PTHR43208">
    <property type="entry name" value="ABC TRANSPORTER SUBSTRATE-BINDING PROTEIN"/>
    <property type="match status" value="1"/>
</dbReference>
<feature type="non-terminal residue" evidence="3">
    <location>
        <position position="1"/>
    </location>
</feature>
<proteinExistence type="predicted"/>
<sequence>ILNCSLNTNYPSVRTYYPRLYGAKFIKGAIAGAMSRDGRIGYVTDYPTYGGIASINAFAQGARMVNAHAKIYLEWSQLQSGDGLERLIQQGINLVDYHDQLHEHRDGIQDDVHNLALVQCYWGKFYQRLVRRVMDGSWKLEERGASAVNYWWGMTQGVVSVLCSRRVPAGTRRLVGLFRDAMRNQKLDPFYGTIYDQQGQVVHSDEIPMSTQKILTMNWLSSYVEGRLPDLEEFTPKAQELIRLQGVERRSDT</sequence>
<protein>
    <submittedName>
        <fullName evidence="3">BMP family ABC transporter substrate-binding protein</fullName>
    </submittedName>
</protein>
<reference evidence="3" key="1">
    <citation type="submission" date="2020-10" db="EMBL/GenBank/DDBJ databases">
        <authorList>
            <person name="Gilroy R."/>
        </authorList>
    </citation>
    <scope>NUCLEOTIDE SEQUENCE</scope>
    <source>
        <strain evidence="3">ChiGjej2B2-12916</strain>
    </source>
</reference>
<dbReference type="InterPro" id="IPR052910">
    <property type="entry name" value="ABC-Purine-Binding"/>
</dbReference>
<dbReference type="PANTHER" id="PTHR43208:SF1">
    <property type="entry name" value="ABC TRANSPORTER SUBSTRATE-BINDING PROTEIN"/>
    <property type="match status" value="1"/>
</dbReference>
<dbReference type="Proteomes" id="UP000886879">
    <property type="component" value="Unassembled WGS sequence"/>
</dbReference>
<dbReference type="AlphaFoldDB" id="A0A9D1CGZ6"/>
<organism evidence="3 4">
    <name type="scientific">Candidatus Enterenecus faecium</name>
    <dbReference type="NCBI Taxonomy" id="2840780"/>
    <lineage>
        <taxon>Bacteria</taxon>
        <taxon>Bacillati</taxon>
        <taxon>Bacillota</taxon>
        <taxon>Clostridia</taxon>
        <taxon>Eubacteriales</taxon>
        <taxon>Candidatus Enterenecus</taxon>
    </lineage>
</organism>
<evidence type="ECO:0000313" key="3">
    <source>
        <dbReference type="EMBL" id="HIQ60798.1"/>
    </source>
</evidence>
<accession>A0A9D1CGZ6</accession>
<evidence type="ECO:0000313" key="4">
    <source>
        <dbReference type="Proteomes" id="UP000886879"/>
    </source>
</evidence>
<evidence type="ECO:0000256" key="1">
    <source>
        <dbReference type="ARBA" id="ARBA00022729"/>
    </source>
</evidence>
<name>A0A9D1CGZ6_9FIRM</name>
<dbReference type="EMBL" id="DVFO01000042">
    <property type="protein sequence ID" value="HIQ60798.1"/>
    <property type="molecule type" value="Genomic_DNA"/>
</dbReference>
<feature type="domain" description="ABC transporter substrate-binding protein PnrA-like" evidence="2">
    <location>
        <begin position="21"/>
        <end position="77"/>
    </location>
</feature>
<gene>
    <name evidence="3" type="ORF">IAD31_04280</name>
</gene>
<dbReference type="Pfam" id="PF02608">
    <property type="entry name" value="Bmp"/>
    <property type="match status" value="1"/>
</dbReference>
<dbReference type="Gene3D" id="3.40.50.2300">
    <property type="match status" value="2"/>
</dbReference>
<evidence type="ECO:0000259" key="2">
    <source>
        <dbReference type="Pfam" id="PF02608"/>
    </source>
</evidence>
<keyword evidence="1" id="KW-0732">Signal</keyword>
<dbReference type="InterPro" id="IPR003760">
    <property type="entry name" value="PnrA-like"/>
</dbReference>